<keyword evidence="3" id="KW-1185">Reference proteome</keyword>
<evidence type="ECO:0000256" key="1">
    <source>
        <dbReference type="SAM" id="SignalP"/>
    </source>
</evidence>
<comment type="caution">
    <text evidence="2">The sequence shown here is derived from an EMBL/GenBank/DDBJ whole genome shotgun (WGS) entry which is preliminary data.</text>
</comment>
<sequence length="140" mass="16221">MLRLSLLFTIYCSIDASFYHSEKPTLDALELWHCTTDAINDTCVQSSGADRDQVQLLWSDLMYSETRNLKCYLACMYKNVDFMNSHGELVGPTIVQENENLITMEEFELCDDVAKRIADQCEKTFEFSYCLTHTNHTNHK</sequence>
<proteinExistence type="predicted"/>
<dbReference type="SUPFAM" id="SSF47565">
    <property type="entry name" value="Insect pheromone/odorant-binding proteins"/>
    <property type="match status" value="1"/>
</dbReference>
<name>A0A5N4A3S0_PHOPY</name>
<evidence type="ECO:0000313" key="2">
    <source>
        <dbReference type="EMBL" id="KAB0791951.1"/>
    </source>
</evidence>
<feature type="chain" id="PRO_5024405252" evidence="1">
    <location>
        <begin position="17"/>
        <end position="140"/>
    </location>
</feature>
<accession>A0A5N4A3S0</accession>
<keyword evidence="1" id="KW-0732">Signal</keyword>
<gene>
    <name evidence="2" type="ORF">PPYR_13912</name>
</gene>
<dbReference type="InterPro" id="IPR036728">
    <property type="entry name" value="PBP_GOBP_sf"/>
</dbReference>
<organism evidence="2 3">
    <name type="scientific">Photinus pyralis</name>
    <name type="common">Common eastern firefly</name>
    <name type="synonym">Lampyris pyralis</name>
    <dbReference type="NCBI Taxonomy" id="7054"/>
    <lineage>
        <taxon>Eukaryota</taxon>
        <taxon>Metazoa</taxon>
        <taxon>Ecdysozoa</taxon>
        <taxon>Arthropoda</taxon>
        <taxon>Hexapoda</taxon>
        <taxon>Insecta</taxon>
        <taxon>Pterygota</taxon>
        <taxon>Neoptera</taxon>
        <taxon>Endopterygota</taxon>
        <taxon>Coleoptera</taxon>
        <taxon>Polyphaga</taxon>
        <taxon>Elateriformia</taxon>
        <taxon>Elateroidea</taxon>
        <taxon>Lampyridae</taxon>
        <taxon>Lampyrinae</taxon>
        <taxon>Photinus</taxon>
    </lineage>
</organism>
<dbReference type="AlphaFoldDB" id="A0A5N4A3S0"/>
<dbReference type="CDD" id="cd23992">
    <property type="entry name" value="PBP_GOBP"/>
    <property type="match status" value="1"/>
</dbReference>
<feature type="signal peptide" evidence="1">
    <location>
        <begin position="1"/>
        <end position="16"/>
    </location>
</feature>
<reference evidence="2 3" key="1">
    <citation type="journal article" date="2018" name="Elife">
        <title>Firefly genomes illuminate parallel origins of bioluminescence in beetles.</title>
        <authorList>
            <person name="Fallon T.R."/>
            <person name="Lower S.E."/>
            <person name="Chang C.H."/>
            <person name="Bessho-Uehara M."/>
            <person name="Martin G.J."/>
            <person name="Bewick A.J."/>
            <person name="Behringer M."/>
            <person name="Debat H.J."/>
            <person name="Wong I."/>
            <person name="Day J.C."/>
            <person name="Suvorov A."/>
            <person name="Silva C.J."/>
            <person name="Stanger-Hall K.F."/>
            <person name="Hall D.W."/>
            <person name="Schmitz R.J."/>
            <person name="Nelson D.R."/>
            <person name="Lewis S.M."/>
            <person name="Shigenobu S."/>
            <person name="Bybee S.M."/>
            <person name="Larracuente A.M."/>
            <person name="Oba Y."/>
            <person name="Weng J.K."/>
        </authorList>
    </citation>
    <scope>NUCLEOTIDE SEQUENCE [LARGE SCALE GENOMIC DNA]</scope>
    <source>
        <strain evidence="2">1611_PpyrPB1</strain>
        <tissue evidence="2">Whole body</tissue>
    </source>
</reference>
<dbReference type="Proteomes" id="UP000327044">
    <property type="component" value="Unassembled WGS sequence"/>
</dbReference>
<evidence type="ECO:0000313" key="3">
    <source>
        <dbReference type="Proteomes" id="UP000327044"/>
    </source>
</evidence>
<protein>
    <submittedName>
        <fullName evidence="2">Uncharacterized protein</fullName>
    </submittedName>
</protein>
<dbReference type="GO" id="GO:0005549">
    <property type="term" value="F:odorant binding"/>
    <property type="evidence" value="ECO:0007669"/>
    <property type="project" value="InterPro"/>
</dbReference>
<dbReference type="Gene3D" id="1.10.238.20">
    <property type="entry name" value="Pheromone/general odorant binding protein domain"/>
    <property type="match status" value="1"/>
</dbReference>
<dbReference type="EMBL" id="VVIM01000010">
    <property type="protein sequence ID" value="KAB0791951.1"/>
    <property type="molecule type" value="Genomic_DNA"/>
</dbReference>
<dbReference type="InterPro" id="IPR006170">
    <property type="entry name" value="PBP/GOBP"/>
</dbReference>
<dbReference type="InParanoid" id="A0A5N4A3S0"/>
<dbReference type="Pfam" id="PF01395">
    <property type="entry name" value="PBP_GOBP"/>
    <property type="match status" value="1"/>
</dbReference>